<dbReference type="PANTHER" id="PTHR11328">
    <property type="entry name" value="MAJOR FACILITATOR SUPERFAMILY DOMAIN-CONTAINING PROTEIN"/>
    <property type="match status" value="1"/>
</dbReference>
<dbReference type="GO" id="GO:0005886">
    <property type="term" value="C:plasma membrane"/>
    <property type="evidence" value="ECO:0007669"/>
    <property type="project" value="TreeGrafter"/>
</dbReference>
<dbReference type="AlphaFoldDB" id="A0A0R2I9B5"/>
<dbReference type="InterPro" id="IPR036259">
    <property type="entry name" value="MFS_trans_sf"/>
</dbReference>
<dbReference type="GO" id="GO:0015293">
    <property type="term" value="F:symporter activity"/>
    <property type="evidence" value="ECO:0007669"/>
    <property type="project" value="InterPro"/>
</dbReference>
<dbReference type="RefSeq" id="WP_057740185.1">
    <property type="nucleotide sequence ID" value="NZ_JQBW01000006.1"/>
</dbReference>
<feature type="transmembrane region" description="Helical" evidence="2">
    <location>
        <begin position="222"/>
        <end position="240"/>
    </location>
</feature>
<dbReference type="STRING" id="396268.IV45_GL000004"/>
<feature type="transmembrane region" description="Helical" evidence="2">
    <location>
        <begin position="162"/>
        <end position="185"/>
    </location>
</feature>
<keyword evidence="2" id="KW-0812">Transmembrane</keyword>
<dbReference type="EMBL" id="JQBW01000006">
    <property type="protein sequence ID" value="KRN58972.1"/>
    <property type="molecule type" value="Genomic_DNA"/>
</dbReference>
<dbReference type="InterPro" id="IPR001927">
    <property type="entry name" value="Na/Gal_symport"/>
</dbReference>
<feature type="transmembrane region" description="Helical" evidence="2">
    <location>
        <begin position="446"/>
        <end position="466"/>
    </location>
</feature>
<name>A0A0R2I9B5_9LACO</name>
<feature type="transmembrane region" description="Helical" evidence="2">
    <location>
        <begin position="26"/>
        <end position="51"/>
    </location>
</feature>
<dbReference type="GO" id="GO:0008643">
    <property type="term" value="P:carbohydrate transport"/>
    <property type="evidence" value="ECO:0007669"/>
    <property type="project" value="InterPro"/>
</dbReference>
<feature type="transmembrane region" description="Helical" evidence="2">
    <location>
        <begin position="271"/>
        <end position="291"/>
    </location>
</feature>
<gene>
    <name evidence="3" type="ORF">IV45_GL000004</name>
</gene>
<keyword evidence="1" id="KW-0813">Transport</keyword>
<dbReference type="PANTHER" id="PTHR11328:SF24">
    <property type="entry name" value="MAJOR FACILITATOR SUPERFAMILY (MFS) PROFILE DOMAIN-CONTAINING PROTEIN"/>
    <property type="match status" value="1"/>
</dbReference>
<dbReference type="Pfam" id="PF13347">
    <property type="entry name" value="MFS_2"/>
    <property type="match status" value="1"/>
</dbReference>
<evidence type="ECO:0000313" key="4">
    <source>
        <dbReference type="Proteomes" id="UP000050934"/>
    </source>
</evidence>
<sequence>MDSKLTSSPKKDDRHNEFAKVKMIEAVAFGCGSIFQNFVFGLLGSYLLFYFTNVDQIASYAGAAIFLIVNWVNVIWDPIVGVIIDKRKPSKHGKYKPLILGWGLPMMACAVSLFIPIPNFKGIVWVAGGTYIATNLIYTMISLPWGSLLASITRDNESMTRLISVNTLVGNIGYWLIGTIFPVIVQLMSPDKVVKSIGLFGIKAPLGNYGIPAAKPAWFKAYLIYMIIGFCGMLFAYFRVHERVLPTQKETEKIHFSDYWIQLKQSKGLRYFCWFVLCACLWNTLSNGVWPFFMQYNIGHSEWIAAIGTIGAIPGIFLVALWPWFRKVFGKKGFFYFFIIMFIVGELLLWIWSITSLKNSLWLGYLASFLKSWGLTSATGYMWRLSPELITYAEYHTGKRPAGIIKALTGLVYKIGTVIASFLPAFINGLFKFNSKAQVQTPHALFGIQITQIWLPIIIAALSYYFMSKYPLTDKDVDDMNKAVVERKNKAKQEN</sequence>
<proteinExistence type="predicted"/>
<feature type="transmembrane region" description="Helical" evidence="2">
    <location>
        <begin position="404"/>
        <end position="426"/>
    </location>
</feature>
<evidence type="ECO:0000313" key="3">
    <source>
        <dbReference type="EMBL" id="KRN58972.1"/>
    </source>
</evidence>
<feature type="transmembrane region" description="Helical" evidence="2">
    <location>
        <begin position="303"/>
        <end position="322"/>
    </location>
</feature>
<keyword evidence="2" id="KW-1133">Transmembrane helix</keyword>
<feature type="transmembrane region" description="Helical" evidence="2">
    <location>
        <begin position="334"/>
        <end position="355"/>
    </location>
</feature>
<dbReference type="CDD" id="cd17332">
    <property type="entry name" value="MFS_MelB_like"/>
    <property type="match status" value="1"/>
</dbReference>
<dbReference type="SUPFAM" id="SSF103473">
    <property type="entry name" value="MFS general substrate transporter"/>
    <property type="match status" value="1"/>
</dbReference>
<dbReference type="OrthoDB" id="9764596at2"/>
<evidence type="ECO:0000256" key="2">
    <source>
        <dbReference type="SAM" id="Phobius"/>
    </source>
</evidence>
<comment type="caution">
    <text evidence="3">The sequence shown here is derived from an EMBL/GenBank/DDBJ whole genome shotgun (WGS) entry which is preliminary data.</text>
</comment>
<reference evidence="3 4" key="1">
    <citation type="journal article" date="2015" name="Genome Announc.">
        <title>Expanding the biotechnology potential of lactobacilli through comparative genomics of 213 strains and associated genera.</title>
        <authorList>
            <person name="Sun Z."/>
            <person name="Harris H.M."/>
            <person name="McCann A."/>
            <person name="Guo C."/>
            <person name="Argimon S."/>
            <person name="Zhang W."/>
            <person name="Yang X."/>
            <person name="Jeffery I.B."/>
            <person name="Cooney J.C."/>
            <person name="Kagawa T.F."/>
            <person name="Liu W."/>
            <person name="Song Y."/>
            <person name="Salvetti E."/>
            <person name="Wrobel A."/>
            <person name="Rasinkangas P."/>
            <person name="Parkhill J."/>
            <person name="Rea M.C."/>
            <person name="O'Sullivan O."/>
            <person name="Ritari J."/>
            <person name="Douillard F.P."/>
            <person name="Paul Ross R."/>
            <person name="Yang R."/>
            <person name="Briner A.E."/>
            <person name="Felis G.E."/>
            <person name="de Vos W.M."/>
            <person name="Barrangou R."/>
            <person name="Klaenhammer T.R."/>
            <person name="Caufield P.W."/>
            <person name="Cui Y."/>
            <person name="Zhang H."/>
            <person name="O'Toole P.W."/>
        </authorList>
    </citation>
    <scope>NUCLEOTIDE SEQUENCE [LARGE SCALE GENOMIC DNA]</scope>
    <source>
        <strain evidence="3 4">DSM 17896</strain>
    </source>
</reference>
<dbReference type="Gene3D" id="1.20.1250.20">
    <property type="entry name" value="MFS general substrate transporter like domains"/>
    <property type="match status" value="1"/>
</dbReference>
<evidence type="ECO:0000256" key="1">
    <source>
        <dbReference type="ARBA" id="ARBA00022597"/>
    </source>
</evidence>
<keyword evidence="2" id="KW-0472">Membrane</keyword>
<accession>A0A0R2I9B5</accession>
<organism evidence="3 4">
    <name type="scientific">Limosilactobacillus secaliphilus</name>
    <dbReference type="NCBI Taxonomy" id="396268"/>
    <lineage>
        <taxon>Bacteria</taxon>
        <taxon>Bacillati</taxon>
        <taxon>Bacillota</taxon>
        <taxon>Bacilli</taxon>
        <taxon>Lactobacillales</taxon>
        <taxon>Lactobacillaceae</taxon>
        <taxon>Limosilactobacillus</taxon>
    </lineage>
</organism>
<feature type="transmembrane region" description="Helical" evidence="2">
    <location>
        <begin position="97"/>
        <end position="117"/>
    </location>
</feature>
<keyword evidence="1" id="KW-0762">Sugar transport</keyword>
<feature type="transmembrane region" description="Helical" evidence="2">
    <location>
        <begin position="361"/>
        <end position="383"/>
    </location>
</feature>
<feature type="transmembrane region" description="Helical" evidence="2">
    <location>
        <begin position="57"/>
        <end position="76"/>
    </location>
</feature>
<dbReference type="NCBIfam" id="TIGR00792">
    <property type="entry name" value="gph"/>
    <property type="match status" value="1"/>
</dbReference>
<protein>
    <submittedName>
        <fullName evidence="3">Sugar (Glycoside-Pentoside-Hexuronide) transporter</fullName>
    </submittedName>
</protein>
<dbReference type="GO" id="GO:0006814">
    <property type="term" value="P:sodium ion transport"/>
    <property type="evidence" value="ECO:0007669"/>
    <property type="project" value="InterPro"/>
</dbReference>
<dbReference type="InterPro" id="IPR039672">
    <property type="entry name" value="MFS_2"/>
</dbReference>
<keyword evidence="4" id="KW-1185">Reference proteome</keyword>
<dbReference type="PATRIC" id="fig|396268.3.peg.5"/>
<dbReference type="Proteomes" id="UP000050934">
    <property type="component" value="Unassembled WGS sequence"/>
</dbReference>
<feature type="transmembrane region" description="Helical" evidence="2">
    <location>
        <begin position="123"/>
        <end position="150"/>
    </location>
</feature>